<dbReference type="SUPFAM" id="SSF81342">
    <property type="entry name" value="Transmembrane di-heme cytochromes"/>
    <property type="match status" value="1"/>
</dbReference>
<evidence type="ECO:0000256" key="17">
    <source>
        <dbReference type="PIRSR" id="PIRSR038885-1"/>
    </source>
</evidence>
<dbReference type="PROSITE" id="PS51003">
    <property type="entry name" value="CYTB_CTER"/>
    <property type="match status" value="1"/>
</dbReference>
<dbReference type="InterPro" id="IPR016174">
    <property type="entry name" value="Di-haem_cyt_TM"/>
</dbReference>
<dbReference type="PROSITE" id="PS51002">
    <property type="entry name" value="CYTB_NTER"/>
    <property type="match status" value="1"/>
</dbReference>
<keyword evidence="13 18" id="KW-0408">Iron</keyword>
<evidence type="ECO:0000256" key="6">
    <source>
        <dbReference type="ARBA" id="ARBA00022617"/>
    </source>
</evidence>
<evidence type="ECO:0000256" key="5">
    <source>
        <dbReference type="ARBA" id="ARBA00022448"/>
    </source>
</evidence>
<evidence type="ECO:0000256" key="14">
    <source>
        <dbReference type="ARBA" id="ARBA00023075"/>
    </source>
</evidence>
<feature type="domain" description="Cytochrome b/b6 N-terminal region profile" evidence="20">
    <location>
        <begin position="1"/>
        <end position="201"/>
    </location>
</feature>
<keyword evidence="15 19" id="KW-0496">Mitochondrion</keyword>
<keyword evidence="16 19" id="KW-0472">Membrane</keyword>
<dbReference type="AlphaFoldDB" id="A0AAT9QEX0"/>
<evidence type="ECO:0000256" key="16">
    <source>
        <dbReference type="ARBA" id="ARBA00023136"/>
    </source>
</evidence>
<feature type="transmembrane region" description="Helical" evidence="19">
    <location>
        <begin position="342"/>
        <end position="364"/>
    </location>
</feature>
<keyword evidence="6 18" id="KW-0349">Heme</keyword>
<keyword evidence="9 18" id="KW-0479">Metal-binding</keyword>
<keyword evidence="14" id="KW-0830">Ubiquinone</keyword>
<feature type="transmembrane region" description="Helical" evidence="19">
    <location>
        <begin position="131"/>
        <end position="158"/>
    </location>
</feature>
<evidence type="ECO:0000256" key="10">
    <source>
        <dbReference type="ARBA" id="ARBA00022792"/>
    </source>
</evidence>
<keyword evidence="5 19" id="KW-0813">Transport</keyword>
<dbReference type="EMBL" id="MZ576844">
    <property type="protein sequence ID" value="UUK33568.1"/>
    <property type="molecule type" value="Genomic_DNA"/>
</dbReference>
<evidence type="ECO:0000256" key="11">
    <source>
        <dbReference type="ARBA" id="ARBA00022982"/>
    </source>
</evidence>
<evidence type="ECO:0000256" key="7">
    <source>
        <dbReference type="ARBA" id="ARBA00022660"/>
    </source>
</evidence>
<comment type="cofactor">
    <cofactor evidence="18">
        <name>heme</name>
        <dbReference type="ChEBI" id="CHEBI:30413"/>
    </cofactor>
    <text evidence="18">Binds 2 heme groups non-covalently.</text>
</comment>
<dbReference type="InterPro" id="IPR030689">
    <property type="entry name" value="Cytochrome_b"/>
</dbReference>
<feature type="transmembrane region" description="Helical" evidence="19">
    <location>
        <begin position="21"/>
        <end position="47"/>
    </location>
</feature>
<dbReference type="Pfam" id="PF00033">
    <property type="entry name" value="Cytochrome_B"/>
    <property type="match status" value="1"/>
</dbReference>
<dbReference type="CDD" id="cd00290">
    <property type="entry name" value="cytochrome_b_C"/>
    <property type="match status" value="1"/>
</dbReference>
<feature type="transmembrane region" description="Helical" evidence="19">
    <location>
        <begin position="102"/>
        <end position="125"/>
    </location>
</feature>
<feature type="binding site" description="axial binding residue" evidence="18">
    <location>
        <position position="89"/>
    </location>
    <ligand>
        <name>heme b</name>
        <dbReference type="ChEBI" id="CHEBI:60344"/>
        <label>b566</label>
    </ligand>
    <ligandPart>
        <name>Fe</name>
        <dbReference type="ChEBI" id="CHEBI:18248"/>
    </ligandPart>
</feature>
<comment type="similarity">
    <text evidence="19">Belongs to the cytochrome b family.</text>
</comment>
<dbReference type="InterPro" id="IPR036150">
    <property type="entry name" value="Cyt_b/b6_C_sf"/>
</dbReference>
<feature type="binding site" description="axial binding residue" evidence="18">
    <location>
        <position position="174"/>
    </location>
    <ligand>
        <name>heme b</name>
        <dbReference type="ChEBI" id="CHEBI:60344"/>
        <label>b562</label>
    </ligand>
    <ligandPart>
        <name>Fe</name>
        <dbReference type="ChEBI" id="CHEBI:18248"/>
    </ligandPart>
</feature>
<feature type="transmembrane region" description="Helical" evidence="19">
    <location>
        <begin position="67"/>
        <end position="90"/>
    </location>
</feature>
<evidence type="ECO:0000256" key="18">
    <source>
        <dbReference type="PIRSR" id="PIRSR038885-2"/>
    </source>
</evidence>
<dbReference type="CDD" id="cd00284">
    <property type="entry name" value="Cytochrome_b_N"/>
    <property type="match status" value="1"/>
</dbReference>
<dbReference type="PIRSF" id="PIRSF038885">
    <property type="entry name" value="COB"/>
    <property type="match status" value="1"/>
</dbReference>
<dbReference type="GO" id="GO:0046872">
    <property type="term" value="F:metal ion binding"/>
    <property type="evidence" value="ECO:0007669"/>
    <property type="project" value="UniProtKB-UniRule"/>
</dbReference>
<dbReference type="InterPro" id="IPR005797">
    <property type="entry name" value="Cyt_b/b6_N"/>
</dbReference>
<evidence type="ECO:0000256" key="9">
    <source>
        <dbReference type="ARBA" id="ARBA00022723"/>
    </source>
</evidence>
<feature type="binding site" description="axial binding residue" evidence="18">
    <location>
        <position position="75"/>
    </location>
    <ligand>
        <name>heme b</name>
        <dbReference type="ChEBI" id="CHEBI:60344"/>
        <label>b562</label>
    </ligand>
    <ligandPart>
        <name>Fe</name>
        <dbReference type="ChEBI" id="CHEBI:18248"/>
    </ligandPart>
</feature>
<evidence type="ECO:0000256" key="3">
    <source>
        <dbReference type="ARBA" id="ARBA00011649"/>
    </source>
</evidence>
<evidence type="ECO:0000256" key="4">
    <source>
        <dbReference type="ARBA" id="ARBA00013531"/>
    </source>
</evidence>
<feature type="binding site" evidence="17">
    <location>
        <position position="193"/>
    </location>
    <ligand>
        <name>a ubiquinone</name>
        <dbReference type="ChEBI" id="CHEBI:16389"/>
    </ligand>
</feature>
<comment type="cofactor">
    <cofactor evidence="19">
        <name>heme b</name>
        <dbReference type="ChEBI" id="CHEBI:60344"/>
    </cofactor>
    <text evidence="19">Binds 2 heme groups non-covalently.</text>
</comment>
<comment type="subcellular location">
    <subcellularLocation>
        <location evidence="2">Mitochondrion inner membrane</location>
        <topology evidence="2">Multi-pass membrane protein</topology>
    </subcellularLocation>
</comment>
<feature type="transmembrane region" description="Helical" evidence="19">
    <location>
        <begin position="170"/>
        <end position="191"/>
    </location>
</feature>
<feature type="transmembrane region" description="Helical" evidence="19">
    <location>
        <begin position="312"/>
        <end position="330"/>
    </location>
</feature>
<name>A0AAT9QEX0_9COLE</name>
<keyword evidence="12 19" id="KW-1133">Transmembrane helix</keyword>
<evidence type="ECO:0000259" key="21">
    <source>
        <dbReference type="PROSITE" id="PS51003"/>
    </source>
</evidence>
<dbReference type="InterPro" id="IPR005798">
    <property type="entry name" value="Cyt_b/b6_C"/>
</dbReference>
<evidence type="ECO:0000256" key="15">
    <source>
        <dbReference type="ARBA" id="ARBA00023128"/>
    </source>
</evidence>
<geneLocation type="mitochondrion" evidence="22"/>
<dbReference type="GO" id="GO:0045275">
    <property type="term" value="C:respiratory chain complex III"/>
    <property type="evidence" value="ECO:0007669"/>
    <property type="project" value="InterPro"/>
</dbReference>
<feature type="binding site" description="axial binding residue" evidence="18">
    <location>
        <position position="188"/>
    </location>
    <ligand>
        <name>heme b</name>
        <dbReference type="ChEBI" id="CHEBI:60344"/>
        <label>b566</label>
    </ligand>
    <ligandPart>
        <name>Fe</name>
        <dbReference type="ChEBI" id="CHEBI:18248"/>
    </ligandPart>
</feature>
<reference evidence="22" key="1">
    <citation type="submission" date="2021-07" db="EMBL/GenBank/DDBJ databases">
        <authorList>
            <person name="Ansejo A."/>
            <person name="de Oliveira M.P.A."/>
            <person name="Vieira J.S."/>
            <person name="Oliveira R.R.M."/>
            <person name="Pires E.S."/>
            <person name="Oliveira G."/>
            <person name="Vasconcelos S."/>
        </authorList>
    </citation>
    <scope>NUCLEOTIDE SEQUENCE</scope>
</reference>
<dbReference type="InterPro" id="IPR048259">
    <property type="entry name" value="Cytochrome_b_N_euk/bac"/>
</dbReference>
<evidence type="ECO:0000256" key="2">
    <source>
        <dbReference type="ARBA" id="ARBA00004448"/>
    </source>
</evidence>
<keyword evidence="10" id="KW-0999">Mitochondrion inner membrane</keyword>
<dbReference type="PANTHER" id="PTHR19271:SF16">
    <property type="entry name" value="CYTOCHROME B"/>
    <property type="match status" value="1"/>
</dbReference>
<reference evidence="22" key="2">
    <citation type="journal article" date="2023" name="PeerJ">
        <title>The complete mitochondrial genome and description of a new cryptic Brazilian species of Metopiellus Raffray (Coleoptera: Staphylinidae: Pselaphinae).</title>
        <authorList>
            <person name="Asenjo A."/>
            <person name="de Oliveira M.P.A."/>
            <person name="Oliveira R.R.M."/>
            <person name="Pires E.S."/>
            <person name="Valois M."/>
            <person name="Oliveira G."/>
            <person name="Vasconcelos S."/>
        </authorList>
    </citation>
    <scope>NUCLEOTIDE SEQUENCE</scope>
</reference>
<evidence type="ECO:0000256" key="1">
    <source>
        <dbReference type="ARBA" id="ARBA00002566"/>
    </source>
</evidence>
<comment type="subunit">
    <text evidence="3">The main subunits of complex b-c1 are: cytochrome b, cytochrome c1 and the Rieske protein.</text>
</comment>
<gene>
    <name evidence="22" type="primary">CYTB</name>
</gene>
<protein>
    <recommendedName>
        <fullName evidence="4 19">Cytochrome b</fullName>
    </recommendedName>
</protein>
<keyword evidence="11 19" id="KW-0249">Electron transport</keyword>
<dbReference type="InterPro" id="IPR027387">
    <property type="entry name" value="Cytb/b6-like_sf"/>
</dbReference>
<keyword evidence="8 19" id="KW-0812">Transmembrane</keyword>
<dbReference type="Gene3D" id="1.20.810.10">
    <property type="entry name" value="Cytochrome Bc1 Complex, Chain C"/>
    <property type="match status" value="1"/>
</dbReference>
<dbReference type="SUPFAM" id="SSF81648">
    <property type="entry name" value="a domain/subunit of cytochrome bc1 complex (Ubiquinol-cytochrome c reductase)"/>
    <property type="match status" value="1"/>
</dbReference>
<evidence type="ECO:0000256" key="12">
    <source>
        <dbReference type="ARBA" id="ARBA00022989"/>
    </source>
</evidence>
<evidence type="ECO:0000313" key="22">
    <source>
        <dbReference type="EMBL" id="UUK33581.1"/>
    </source>
</evidence>
<dbReference type="PANTHER" id="PTHR19271">
    <property type="entry name" value="CYTOCHROME B"/>
    <property type="match status" value="1"/>
</dbReference>
<organism evidence="22">
    <name type="scientific">Metopiellus crypticus</name>
    <dbReference type="NCBI Taxonomy" id="3140185"/>
    <lineage>
        <taxon>Eukaryota</taxon>
        <taxon>Metazoa</taxon>
        <taxon>Ecdysozoa</taxon>
        <taxon>Arthropoda</taxon>
        <taxon>Hexapoda</taxon>
        <taxon>Insecta</taxon>
        <taxon>Pterygota</taxon>
        <taxon>Neoptera</taxon>
        <taxon>Endopterygota</taxon>
        <taxon>Coleoptera</taxon>
        <taxon>Polyphaga</taxon>
        <taxon>Staphyliniformia</taxon>
        <taxon>Staphylinidae</taxon>
        <taxon>Omaliinae group</taxon>
        <taxon>Pselaphinae</taxon>
        <taxon>Metopiellus</taxon>
    </lineage>
</organism>
<dbReference type="Pfam" id="PF00032">
    <property type="entry name" value="Cytochrom_B_C"/>
    <property type="match status" value="1"/>
</dbReference>
<proteinExistence type="inferred from homology"/>
<feature type="transmembrane region" description="Helical" evidence="19">
    <location>
        <begin position="221"/>
        <end position="242"/>
    </location>
</feature>
<feature type="transmembrane region" description="Helical" evidence="19">
    <location>
        <begin position="279"/>
        <end position="300"/>
    </location>
</feature>
<accession>A0AAT9QEX0</accession>
<evidence type="ECO:0000256" key="8">
    <source>
        <dbReference type="ARBA" id="ARBA00022692"/>
    </source>
</evidence>
<dbReference type="GO" id="GO:0016491">
    <property type="term" value="F:oxidoreductase activity"/>
    <property type="evidence" value="ECO:0007669"/>
    <property type="project" value="UniProtKB-UniRule"/>
</dbReference>
<feature type="domain" description="Cytochrome b/b6 C-terminal region profile" evidence="21">
    <location>
        <begin position="202"/>
        <end position="369"/>
    </location>
</feature>
<evidence type="ECO:0000256" key="19">
    <source>
        <dbReference type="RuleBase" id="RU362117"/>
    </source>
</evidence>
<dbReference type="GO" id="GO:0005743">
    <property type="term" value="C:mitochondrial inner membrane"/>
    <property type="evidence" value="ECO:0007669"/>
    <property type="project" value="UniProtKB-SubCell"/>
</dbReference>
<dbReference type="EMBL" id="MZ576845">
    <property type="protein sequence ID" value="UUK33581.1"/>
    <property type="molecule type" value="Genomic_DNA"/>
</dbReference>
<keyword evidence="7 19" id="KW-0679">Respiratory chain</keyword>
<dbReference type="GO" id="GO:0006122">
    <property type="term" value="P:mitochondrial electron transport, ubiquinol to cytochrome c"/>
    <property type="evidence" value="ECO:0007669"/>
    <property type="project" value="TreeGrafter"/>
</dbReference>
<sequence>MMMNLIYKFLMNLPTPSNISTMWNFGSMLGLCLLIQIFTGLFLSMHYCPNTNLAFNSIINISRNINYGWLIRTLHANGASFFFICIYIHISRNMYYDSFKLKLTWIIGTMILLLLMMTAFMGYILPWGQMSFWGITVITNLLSTIPYLGISIVQWLWGGFSINNDTLMRFYSFHFILPFMILMFMMIHLMYLHQTGSTNPLSLNSNIDKLPFYPFFLFKDLLSMLIMLMMMSMLSLINPYLLMDSENFIQSNPFVTPIHIQPEWYFLFAYSILRSIPNKLGGVIALILSIFILFFLPFMMNKKIMGNQFYPFNKILLWMFLSIFILLTWSGTQPVEYPFKNLSQMFTLIYFLFFFLISFTSKIWDKYIF</sequence>
<comment type="function">
    <text evidence="1 19">Component of the ubiquinol-cytochrome c reductase complex (complex III or cytochrome b-c1 complex) that is part of the mitochondrial respiratory chain. The b-c1 complex mediates electron transfer from ubiquinol to cytochrome c. Contributes to the generation of a proton gradient across the mitochondrial membrane that is then used for ATP synthesis.</text>
</comment>
<dbReference type="InterPro" id="IPR048260">
    <property type="entry name" value="Cytochrome_b_C_euk/bac"/>
</dbReference>
<evidence type="ECO:0000259" key="20">
    <source>
        <dbReference type="PROSITE" id="PS51002"/>
    </source>
</evidence>
<evidence type="ECO:0000256" key="13">
    <source>
        <dbReference type="ARBA" id="ARBA00023004"/>
    </source>
</evidence>
<dbReference type="GO" id="GO:0008121">
    <property type="term" value="F:quinol-cytochrome-c reductase activity"/>
    <property type="evidence" value="ECO:0007669"/>
    <property type="project" value="InterPro"/>
</dbReference>